<sequence length="43" mass="4632">VAYAPVVLCVVVYKQAAYAPVVCAVAYKLEDSGGMEVYMQVAY</sequence>
<evidence type="ECO:0000313" key="1">
    <source>
        <dbReference type="EMBL" id="PNX67142.1"/>
    </source>
</evidence>
<feature type="non-terminal residue" evidence="1">
    <location>
        <position position="1"/>
    </location>
</feature>
<evidence type="ECO:0000313" key="2">
    <source>
        <dbReference type="Proteomes" id="UP000236291"/>
    </source>
</evidence>
<proteinExistence type="predicted"/>
<reference evidence="1 2" key="1">
    <citation type="journal article" date="2014" name="Am. J. Bot.">
        <title>Genome assembly and annotation for red clover (Trifolium pratense; Fabaceae).</title>
        <authorList>
            <person name="Istvanek J."/>
            <person name="Jaros M."/>
            <person name="Krenek A."/>
            <person name="Repkova J."/>
        </authorList>
    </citation>
    <scope>NUCLEOTIDE SEQUENCE [LARGE SCALE GENOMIC DNA]</scope>
    <source>
        <strain evidence="2">cv. Tatra</strain>
        <tissue evidence="1">Young leaves</tissue>
    </source>
</reference>
<gene>
    <name evidence="1" type="ORF">L195_g063382</name>
</gene>
<dbReference type="EMBL" id="ASHM01204647">
    <property type="protein sequence ID" value="PNX67142.1"/>
    <property type="molecule type" value="Genomic_DNA"/>
</dbReference>
<dbReference type="Proteomes" id="UP000236291">
    <property type="component" value="Unassembled WGS sequence"/>
</dbReference>
<comment type="caution">
    <text evidence="1">The sequence shown here is derived from an EMBL/GenBank/DDBJ whole genome shotgun (WGS) entry which is preliminary data.</text>
</comment>
<organism evidence="1 2">
    <name type="scientific">Trifolium pratense</name>
    <name type="common">Red clover</name>
    <dbReference type="NCBI Taxonomy" id="57577"/>
    <lineage>
        <taxon>Eukaryota</taxon>
        <taxon>Viridiplantae</taxon>
        <taxon>Streptophyta</taxon>
        <taxon>Embryophyta</taxon>
        <taxon>Tracheophyta</taxon>
        <taxon>Spermatophyta</taxon>
        <taxon>Magnoliopsida</taxon>
        <taxon>eudicotyledons</taxon>
        <taxon>Gunneridae</taxon>
        <taxon>Pentapetalae</taxon>
        <taxon>rosids</taxon>
        <taxon>fabids</taxon>
        <taxon>Fabales</taxon>
        <taxon>Fabaceae</taxon>
        <taxon>Papilionoideae</taxon>
        <taxon>50 kb inversion clade</taxon>
        <taxon>NPAAA clade</taxon>
        <taxon>Hologalegina</taxon>
        <taxon>IRL clade</taxon>
        <taxon>Trifolieae</taxon>
        <taxon>Trifolium</taxon>
    </lineage>
</organism>
<protein>
    <submittedName>
        <fullName evidence="1">Uncharacterized protein</fullName>
    </submittedName>
</protein>
<dbReference type="AlphaFoldDB" id="A0A2K3KLK4"/>
<accession>A0A2K3KLK4</accession>
<name>A0A2K3KLK4_TRIPR</name>
<reference evidence="1 2" key="2">
    <citation type="journal article" date="2017" name="Front. Plant Sci.">
        <title>Gene Classification and Mining of Molecular Markers Useful in Red Clover (Trifolium pratense) Breeding.</title>
        <authorList>
            <person name="Istvanek J."/>
            <person name="Dluhosova J."/>
            <person name="Dluhos P."/>
            <person name="Patkova L."/>
            <person name="Nedelnik J."/>
            <person name="Repkova J."/>
        </authorList>
    </citation>
    <scope>NUCLEOTIDE SEQUENCE [LARGE SCALE GENOMIC DNA]</scope>
    <source>
        <strain evidence="2">cv. Tatra</strain>
        <tissue evidence="1">Young leaves</tissue>
    </source>
</reference>